<dbReference type="Proteomes" id="UP000661435">
    <property type="component" value="Unassembled WGS sequence"/>
</dbReference>
<sequence length="59" mass="6573">MAKAILILHNRCRGEGAENRGFTCLTKILPHGIFKLPNTGTIRRRIAEDSTAGRVRQGR</sequence>
<organism evidence="1 2">
    <name type="scientific">Lawsonibacter hominis</name>
    <dbReference type="NCBI Taxonomy" id="2763053"/>
    <lineage>
        <taxon>Bacteria</taxon>
        <taxon>Bacillati</taxon>
        <taxon>Bacillota</taxon>
        <taxon>Clostridia</taxon>
        <taxon>Eubacteriales</taxon>
        <taxon>Oscillospiraceae</taxon>
        <taxon>Lawsonibacter</taxon>
    </lineage>
</organism>
<keyword evidence="2" id="KW-1185">Reference proteome</keyword>
<evidence type="ECO:0000313" key="2">
    <source>
        <dbReference type="Proteomes" id="UP000661435"/>
    </source>
</evidence>
<evidence type="ECO:0000313" key="1">
    <source>
        <dbReference type="EMBL" id="MBC5733579.1"/>
    </source>
</evidence>
<reference evidence="1" key="1">
    <citation type="submission" date="2020-08" db="EMBL/GenBank/DDBJ databases">
        <title>Genome public.</title>
        <authorList>
            <person name="Liu C."/>
            <person name="Sun Q."/>
        </authorList>
    </citation>
    <scope>NUCLEOTIDE SEQUENCE</scope>
    <source>
        <strain evidence="1">NSJ-51</strain>
    </source>
</reference>
<dbReference type="AlphaFoldDB" id="A0A8J6MAB3"/>
<accession>A0A8J6MAB3</accession>
<protein>
    <submittedName>
        <fullName evidence="1">Uncharacterized protein</fullName>
    </submittedName>
</protein>
<dbReference type="EMBL" id="JACOPP010000008">
    <property type="protein sequence ID" value="MBC5733579.1"/>
    <property type="molecule type" value="Genomic_DNA"/>
</dbReference>
<gene>
    <name evidence="1" type="ORF">H8S57_07535</name>
</gene>
<comment type="caution">
    <text evidence="1">The sequence shown here is derived from an EMBL/GenBank/DDBJ whole genome shotgun (WGS) entry which is preliminary data.</text>
</comment>
<dbReference type="RefSeq" id="WP_186907474.1">
    <property type="nucleotide sequence ID" value="NZ_JACOPP010000008.1"/>
</dbReference>
<proteinExistence type="predicted"/>
<name>A0A8J6MAB3_9FIRM</name>